<reference evidence="10" key="1">
    <citation type="submission" date="2020-02" db="EMBL/GenBank/DDBJ databases">
        <title>Genomic and physiological characterization of two novel Nitrospinaceae genera.</title>
        <authorList>
            <person name="Mueller A.J."/>
            <person name="Jung M.-Y."/>
            <person name="Strachan C.R."/>
            <person name="Herbold C.W."/>
            <person name="Kirkegaard R.H."/>
            <person name="Daims H."/>
        </authorList>
    </citation>
    <scope>NUCLEOTIDE SEQUENCE [LARGE SCALE GENOMIC DNA]</scope>
</reference>
<comment type="similarity">
    <text evidence="6">Belongs to the fabD family.</text>
</comment>
<dbReference type="KEGG" id="nva:G3M78_10855"/>
<dbReference type="SUPFAM" id="SSF55048">
    <property type="entry name" value="Probable ACP-binding domain of malonyl-CoA ACP transacylase"/>
    <property type="match status" value="1"/>
</dbReference>
<accession>A0A7T0C3J6</accession>
<dbReference type="NCBIfam" id="TIGR00128">
    <property type="entry name" value="fabD"/>
    <property type="match status" value="1"/>
</dbReference>
<evidence type="ECO:0000256" key="5">
    <source>
        <dbReference type="ARBA" id="ARBA00048462"/>
    </source>
</evidence>
<comment type="catalytic activity">
    <reaction evidence="5 6">
        <text>holo-[ACP] + malonyl-CoA = malonyl-[ACP] + CoA</text>
        <dbReference type="Rhea" id="RHEA:41792"/>
        <dbReference type="Rhea" id="RHEA-COMP:9623"/>
        <dbReference type="Rhea" id="RHEA-COMP:9685"/>
        <dbReference type="ChEBI" id="CHEBI:57287"/>
        <dbReference type="ChEBI" id="CHEBI:57384"/>
        <dbReference type="ChEBI" id="CHEBI:64479"/>
        <dbReference type="ChEBI" id="CHEBI:78449"/>
        <dbReference type="EC" id="2.3.1.39"/>
    </reaction>
</comment>
<dbReference type="EC" id="2.3.1.39" evidence="1 6"/>
<keyword evidence="3 6" id="KW-0808">Transferase</keyword>
<dbReference type="PANTHER" id="PTHR42681">
    <property type="entry name" value="MALONYL-COA-ACYL CARRIER PROTEIN TRANSACYLASE, MITOCHONDRIAL"/>
    <property type="match status" value="1"/>
</dbReference>
<protein>
    <recommendedName>
        <fullName evidence="2 6">Malonyl CoA-acyl carrier protein transacylase</fullName>
        <ecNumber evidence="1 6">2.3.1.39</ecNumber>
    </recommendedName>
</protein>
<evidence type="ECO:0000256" key="2">
    <source>
        <dbReference type="ARBA" id="ARBA00018953"/>
    </source>
</evidence>
<evidence type="ECO:0000256" key="1">
    <source>
        <dbReference type="ARBA" id="ARBA00013258"/>
    </source>
</evidence>
<dbReference type="InterPro" id="IPR004410">
    <property type="entry name" value="Malonyl_CoA-ACP_transAc_FabD"/>
</dbReference>
<dbReference type="AlphaFoldDB" id="A0A7T0C3J6"/>
<dbReference type="EMBL" id="CP048620">
    <property type="protein sequence ID" value="QPJ65864.1"/>
    <property type="molecule type" value="Genomic_DNA"/>
</dbReference>
<dbReference type="Pfam" id="PF00698">
    <property type="entry name" value="Acyl_transf_1"/>
    <property type="match status" value="1"/>
</dbReference>
<dbReference type="GO" id="GO:0004314">
    <property type="term" value="F:[acyl-carrier-protein] S-malonyltransferase activity"/>
    <property type="evidence" value="ECO:0007669"/>
    <property type="project" value="UniProtKB-EC"/>
</dbReference>
<feature type="active site" evidence="7">
    <location>
        <position position="201"/>
    </location>
</feature>
<dbReference type="FunFam" id="3.30.70.250:FF:000001">
    <property type="entry name" value="Malonyl CoA-acyl carrier protein transacylase"/>
    <property type="match status" value="1"/>
</dbReference>
<dbReference type="InterPro" id="IPR050858">
    <property type="entry name" value="Mal-CoA-ACP_Trans/PKS_FabD"/>
</dbReference>
<evidence type="ECO:0000256" key="6">
    <source>
        <dbReference type="PIRNR" id="PIRNR000446"/>
    </source>
</evidence>
<gene>
    <name evidence="9" type="primary">fabD</name>
    <name evidence="9" type="ORF">G3M78_10855</name>
</gene>
<dbReference type="InterPro" id="IPR001227">
    <property type="entry name" value="Ac_transferase_dom_sf"/>
</dbReference>
<dbReference type="SMART" id="SM00827">
    <property type="entry name" value="PKS_AT"/>
    <property type="match status" value="1"/>
</dbReference>
<dbReference type="PIRSF" id="PIRSF000446">
    <property type="entry name" value="Mct"/>
    <property type="match status" value="1"/>
</dbReference>
<dbReference type="InterPro" id="IPR024925">
    <property type="entry name" value="Malonyl_CoA-ACP_transAc"/>
</dbReference>
<dbReference type="InterPro" id="IPR016036">
    <property type="entry name" value="Malonyl_transacylase_ACP-bd"/>
</dbReference>
<dbReference type="InterPro" id="IPR016035">
    <property type="entry name" value="Acyl_Trfase/lysoPLipase"/>
</dbReference>
<organism evidence="9 10">
    <name type="scientific">Candidatus Nitrohelix vancouverensis</name>
    <dbReference type="NCBI Taxonomy" id="2705534"/>
    <lineage>
        <taxon>Bacteria</taxon>
        <taxon>Pseudomonadati</taxon>
        <taxon>Nitrospinota/Tectimicrobiota group</taxon>
        <taxon>Nitrospinota</taxon>
        <taxon>Nitrospinia</taxon>
        <taxon>Nitrospinales</taxon>
        <taxon>Nitrospinaceae</taxon>
        <taxon>Candidatus Nitrohelix</taxon>
    </lineage>
</organism>
<feature type="domain" description="Malonyl-CoA:ACP transacylase (MAT)" evidence="8">
    <location>
        <begin position="7"/>
        <end position="300"/>
    </location>
</feature>
<dbReference type="InterPro" id="IPR014043">
    <property type="entry name" value="Acyl_transferase_dom"/>
</dbReference>
<evidence type="ECO:0000256" key="4">
    <source>
        <dbReference type="ARBA" id="ARBA00023315"/>
    </source>
</evidence>
<keyword evidence="4 6" id="KW-0012">Acyltransferase</keyword>
<dbReference type="GO" id="GO:0005829">
    <property type="term" value="C:cytosol"/>
    <property type="evidence" value="ECO:0007669"/>
    <property type="project" value="TreeGrafter"/>
</dbReference>
<feature type="active site" evidence="7">
    <location>
        <position position="91"/>
    </location>
</feature>
<dbReference type="GO" id="GO:0006633">
    <property type="term" value="P:fatty acid biosynthetic process"/>
    <property type="evidence" value="ECO:0007669"/>
    <property type="project" value="TreeGrafter"/>
</dbReference>
<dbReference type="Gene3D" id="3.30.70.250">
    <property type="entry name" value="Malonyl-CoA ACP transacylase, ACP-binding"/>
    <property type="match status" value="1"/>
</dbReference>
<evidence type="ECO:0000256" key="3">
    <source>
        <dbReference type="ARBA" id="ARBA00022679"/>
    </source>
</evidence>
<evidence type="ECO:0000313" key="10">
    <source>
        <dbReference type="Proteomes" id="UP000594464"/>
    </source>
</evidence>
<name>A0A7T0C3J6_9BACT</name>
<proteinExistence type="inferred from homology"/>
<dbReference type="Gene3D" id="3.40.366.10">
    <property type="entry name" value="Malonyl-Coenzyme A Acyl Carrier Protein, domain 2"/>
    <property type="match status" value="1"/>
</dbReference>
<dbReference type="Proteomes" id="UP000594464">
    <property type="component" value="Chromosome"/>
</dbReference>
<evidence type="ECO:0000259" key="8">
    <source>
        <dbReference type="SMART" id="SM00827"/>
    </source>
</evidence>
<evidence type="ECO:0000313" key="9">
    <source>
        <dbReference type="EMBL" id="QPJ65864.1"/>
    </source>
</evidence>
<dbReference type="SUPFAM" id="SSF52151">
    <property type="entry name" value="FabD/lysophospholipase-like"/>
    <property type="match status" value="1"/>
</dbReference>
<sequence>MVKTAFLFPGQGAQTVGMGRDFYDRFPEAKEMYGQANEVLGIDIASICFNGPDETLTLTENTQPAILIHSIIALKMLRGNGIDAILAAGHSLGEYSALVASGALEFLDAVRLVQLRGRFMQEAVPVGVGGMAAILGMPLENVQTLCNEFSQPDQIVQPANMNSPEQIVIAGHKAAVEKVSAEAQSKGAKKAVMLPVSAPFHCPLMKPAEIRLRQELDRTEFKSMTFPIIANVDAQLVSDGSVARENLAKQVCSPVLWTDTMQALLDQGITRFIELGPGRVLSGLMKRFDKSVQCFQVSDAASLEKTLAEIKASA</sequence>
<dbReference type="PANTHER" id="PTHR42681:SF1">
    <property type="entry name" value="MALONYL-COA-ACYL CARRIER PROTEIN TRANSACYLASE, MITOCHONDRIAL"/>
    <property type="match status" value="1"/>
</dbReference>
<evidence type="ECO:0000256" key="7">
    <source>
        <dbReference type="PIRSR" id="PIRSR000446-1"/>
    </source>
</evidence>